<dbReference type="Gene3D" id="3.30.1490.10">
    <property type="match status" value="1"/>
</dbReference>
<dbReference type="EMBL" id="GG745352">
    <property type="protein sequence ID" value="KNE67056.1"/>
    <property type="molecule type" value="Genomic_DNA"/>
</dbReference>
<evidence type="ECO:0008006" key="6">
    <source>
        <dbReference type="Google" id="ProtNLM"/>
    </source>
</evidence>
<reference evidence="5" key="2">
    <citation type="submission" date="2009-11" db="EMBL/GenBank/DDBJ databases">
        <title>The Genome Sequence of Allomyces macrogynus strain ATCC 38327.</title>
        <authorList>
            <consortium name="The Broad Institute Genome Sequencing Platform"/>
            <person name="Russ C."/>
            <person name="Cuomo C."/>
            <person name="Shea T."/>
            <person name="Young S.K."/>
            <person name="Zeng Q."/>
            <person name="Koehrsen M."/>
            <person name="Haas B."/>
            <person name="Borodovsky M."/>
            <person name="Guigo R."/>
            <person name="Alvarado L."/>
            <person name="Berlin A."/>
            <person name="Borenstein D."/>
            <person name="Chen Z."/>
            <person name="Engels R."/>
            <person name="Freedman E."/>
            <person name="Gellesch M."/>
            <person name="Goldberg J."/>
            <person name="Griggs A."/>
            <person name="Gujja S."/>
            <person name="Heiman D."/>
            <person name="Hepburn T."/>
            <person name="Howarth C."/>
            <person name="Jen D."/>
            <person name="Larson L."/>
            <person name="Lewis B."/>
            <person name="Mehta T."/>
            <person name="Park D."/>
            <person name="Pearson M."/>
            <person name="Roberts A."/>
            <person name="Saif S."/>
            <person name="Shenoy N."/>
            <person name="Sisk P."/>
            <person name="Stolte C."/>
            <person name="Sykes S."/>
            <person name="Walk T."/>
            <person name="White J."/>
            <person name="Yandava C."/>
            <person name="Burger G."/>
            <person name="Gray M.W."/>
            <person name="Holland P.W.H."/>
            <person name="King N."/>
            <person name="Lang F.B.F."/>
            <person name="Roger A.J."/>
            <person name="Ruiz-Trillo I."/>
            <person name="Lander E."/>
            <person name="Nusbaum C."/>
        </authorList>
    </citation>
    <scope>NUCLEOTIDE SEQUENCE [LARGE SCALE GENOMIC DNA]</scope>
    <source>
        <strain evidence="5">ATCC 38327</strain>
    </source>
</reference>
<dbReference type="OMA" id="FDLCARM"/>
<keyword evidence="3" id="KW-0687">Ribonucleoprotein</keyword>
<dbReference type="GO" id="GO:0006412">
    <property type="term" value="P:translation"/>
    <property type="evidence" value="ECO:0007669"/>
    <property type="project" value="InterPro"/>
</dbReference>
<dbReference type="Proteomes" id="UP000054350">
    <property type="component" value="Unassembled WGS sequence"/>
</dbReference>
<dbReference type="Pfam" id="PF00410">
    <property type="entry name" value="Ribosomal_S8"/>
    <property type="match status" value="1"/>
</dbReference>
<accession>A0A0L0SX53</accession>
<dbReference type="GO" id="GO:1990904">
    <property type="term" value="C:ribonucleoprotein complex"/>
    <property type="evidence" value="ECO:0007669"/>
    <property type="project" value="UniProtKB-KW"/>
</dbReference>
<dbReference type="AlphaFoldDB" id="A0A0L0SX53"/>
<gene>
    <name evidence="4" type="ORF">AMAG_12132</name>
</gene>
<comment type="similarity">
    <text evidence="1">Belongs to the universal ribosomal protein uS8 family.</text>
</comment>
<evidence type="ECO:0000256" key="3">
    <source>
        <dbReference type="ARBA" id="ARBA00023274"/>
    </source>
</evidence>
<keyword evidence="2" id="KW-0689">Ribosomal protein</keyword>
<name>A0A0L0SX53_ALLM3</name>
<dbReference type="STRING" id="578462.A0A0L0SX53"/>
<sequence length="157" mass="17055">MPLIHNVCSHLQNAFRARLRSTCVPQSRLNEGLLTLLRDQGFVSSVMHGTHEGPHIATNQIAHRRLWVNLKYTGAALDTPVLSAMKTISKPSRRVFASHDELAEVAAGRKCRRLQFLGLKTPLAPGEVVAVSTAQGVLDLHTAVEKGMGGEVLCTIS</sequence>
<dbReference type="OrthoDB" id="409928at2759"/>
<proteinExistence type="inferred from homology"/>
<dbReference type="GO" id="GO:0003735">
    <property type="term" value="F:structural constituent of ribosome"/>
    <property type="evidence" value="ECO:0007669"/>
    <property type="project" value="InterPro"/>
</dbReference>
<protein>
    <recommendedName>
        <fullName evidence="6">30S ribosomal protein S8</fullName>
    </recommendedName>
</protein>
<dbReference type="InterPro" id="IPR000630">
    <property type="entry name" value="Ribosomal_uS8"/>
</dbReference>
<dbReference type="Gene3D" id="3.30.1370.30">
    <property type="match status" value="1"/>
</dbReference>
<dbReference type="VEuPathDB" id="FungiDB:AMAG_12132"/>
<dbReference type="InterPro" id="IPR035987">
    <property type="entry name" value="Ribosomal_uS8_sf"/>
</dbReference>
<evidence type="ECO:0000313" key="4">
    <source>
        <dbReference type="EMBL" id="KNE67056.1"/>
    </source>
</evidence>
<organism evidence="4 5">
    <name type="scientific">Allomyces macrogynus (strain ATCC 38327)</name>
    <name type="common">Allomyces javanicus var. macrogynus</name>
    <dbReference type="NCBI Taxonomy" id="578462"/>
    <lineage>
        <taxon>Eukaryota</taxon>
        <taxon>Fungi</taxon>
        <taxon>Fungi incertae sedis</taxon>
        <taxon>Blastocladiomycota</taxon>
        <taxon>Blastocladiomycetes</taxon>
        <taxon>Blastocladiales</taxon>
        <taxon>Blastocladiaceae</taxon>
        <taxon>Allomyces</taxon>
    </lineage>
</organism>
<evidence type="ECO:0000313" key="5">
    <source>
        <dbReference type="Proteomes" id="UP000054350"/>
    </source>
</evidence>
<reference evidence="4 5" key="1">
    <citation type="submission" date="2009-11" db="EMBL/GenBank/DDBJ databases">
        <title>Annotation of Allomyces macrogynus ATCC 38327.</title>
        <authorList>
            <consortium name="The Broad Institute Genome Sequencing Platform"/>
            <person name="Russ C."/>
            <person name="Cuomo C."/>
            <person name="Burger G."/>
            <person name="Gray M.W."/>
            <person name="Holland P.W.H."/>
            <person name="King N."/>
            <person name="Lang F.B.F."/>
            <person name="Roger A.J."/>
            <person name="Ruiz-Trillo I."/>
            <person name="Young S.K."/>
            <person name="Zeng Q."/>
            <person name="Gargeya S."/>
            <person name="Fitzgerald M."/>
            <person name="Haas B."/>
            <person name="Abouelleil A."/>
            <person name="Alvarado L."/>
            <person name="Arachchi H.M."/>
            <person name="Berlin A."/>
            <person name="Chapman S.B."/>
            <person name="Gearin G."/>
            <person name="Goldberg J."/>
            <person name="Griggs A."/>
            <person name="Gujja S."/>
            <person name="Hansen M."/>
            <person name="Heiman D."/>
            <person name="Howarth C."/>
            <person name="Larimer J."/>
            <person name="Lui A."/>
            <person name="MacDonald P.J.P."/>
            <person name="McCowen C."/>
            <person name="Montmayeur A."/>
            <person name="Murphy C."/>
            <person name="Neiman D."/>
            <person name="Pearson M."/>
            <person name="Priest M."/>
            <person name="Roberts A."/>
            <person name="Saif S."/>
            <person name="Shea T."/>
            <person name="Sisk P."/>
            <person name="Stolte C."/>
            <person name="Sykes S."/>
            <person name="Wortman J."/>
            <person name="Nusbaum C."/>
            <person name="Birren B."/>
        </authorList>
    </citation>
    <scope>NUCLEOTIDE SEQUENCE [LARGE SCALE GENOMIC DNA]</scope>
    <source>
        <strain evidence="4 5">ATCC 38327</strain>
    </source>
</reference>
<dbReference type="eggNOG" id="ENOG502RXRN">
    <property type="taxonomic scope" value="Eukaryota"/>
</dbReference>
<evidence type="ECO:0000256" key="1">
    <source>
        <dbReference type="ARBA" id="ARBA00006471"/>
    </source>
</evidence>
<keyword evidence="5" id="KW-1185">Reference proteome</keyword>
<evidence type="ECO:0000256" key="2">
    <source>
        <dbReference type="ARBA" id="ARBA00022980"/>
    </source>
</evidence>
<dbReference type="SUPFAM" id="SSF56047">
    <property type="entry name" value="Ribosomal protein S8"/>
    <property type="match status" value="1"/>
</dbReference>
<dbReference type="GO" id="GO:0005840">
    <property type="term" value="C:ribosome"/>
    <property type="evidence" value="ECO:0007669"/>
    <property type="project" value="UniProtKB-KW"/>
</dbReference>